<dbReference type="Gene3D" id="2.60.40.200">
    <property type="entry name" value="Superoxide dismutase, copper/zinc binding domain"/>
    <property type="match status" value="1"/>
</dbReference>
<dbReference type="PROSITE" id="PS00087">
    <property type="entry name" value="SOD_CU_ZN_1"/>
    <property type="match status" value="1"/>
</dbReference>
<dbReference type="Proteomes" id="UP000317593">
    <property type="component" value="Unassembled WGS sequence"/>
</dbReference>
<dbReference type="Pfam" id="PF00080">
    <property type="entry name" value="Sod_Cu"/>
    <property type="match status" value="1"/>
</dbReference>
<proteinExistence type="inferred from homology"/>
<protein>
    <submittedName>
        <fullName evidence="4">Superoxide dismutase, Cu-Zn family</fullName>
    </submittedName>
</protein>
<dbReference type="InterPro" id="IPR001424">
    <property type="entry name" value="SOD_Cu_Zn_dom"/>
</dbReference>
<gene>
    <name evidence="4" type="ORF">SAMN06265218_108130</name>
</gene>
<dbReference type="InterPro" id="IPR036423">
    <property type="entry name" value="SOD-like_Cu/Zn_dom_sf"/>
</dbReference>
<feature type="chain" id="PRO_5021941562" evidence="2">
    <location>
        <begin position="22"/>
        <end position="195"/>
    </location>
</feature>
<feature type="domain" description="Superoxide dismutase copper/zinc binding" evidence="3">
    <location>
        <begin position="66"/>
        <end position="190"/>
    </location>
</feature>
<organism evidence="4 5">
    <name type="scientific">Fodinibius sediminis</name>
    <dbReference type="NCBI Taxonomy" id="1214077"/>
    <lineage>
        <taxon>Bacteria</taxon>
        <taxon>Pseudomonadati</taxon>
        <taxon>Balneolota</taxon>
        <taxon>Balneolia</taxon>
        <taxon>Balneolales</taxon>
        <taxon>Balneolaceae</taxon>
        <taxon>Fodinibius</taxon>
    </lineage>
</organism>
<dbReference type="PROSITE" id="PS51257">
    <property type="entry name" value="PROKAR_LIPOPROTEIN"/>
    <property type="match status" value="1"/>
</dbReference>
<dbReference type="GO" id="GO:0005507">
    <property type="term" value="F:copper ion binding"/>
    <property type="evidence" value="ECO:0007669"/>
    <property type="project" value="InterPro"/>
</dbReference>
<keyword evidence="2" id="KW-0732">Signal</keyword>
<accession>A0A521D4F7</accession>
<dbReference type="PANTHER" id="PTHR10003">
    <property type="entry name" value="SUPEROXIDE DISMUTASE CU-ZN -RELATED"/>
    <property type="match status" value="1"/>
</dbReference>
<evidence type="ECO:0000313" key="4">
    <source>
        <dbReference type="EMBL" id="SMO66568.1"/>
    </source>
</evidence>
<sequence length="195" mass="20309">MTLFKNISVVLSMMLFAMGCAQQESQEENMQSGPQVEQEVEETMSNAPEFSKTVAVIHPTEGNEASGTVTFTKTADGVQVQAEVTGLAEGKHGFHIHQYGDCTAADGTSAGGHFNPASNDHAGPTAESRHMGDMGNIEADADGNATIDYVDSTIDINQIIGRGIIIHGGEDDLESQPTGAAGPRMGCGVIGIASN</sequence>
<dbReference type="AlphaFoldDB" id="A0A521D4F7"/>
<dbReference type="EMBL" id="FXTH01000008">
    <property type="protein sequence ID" value="SMO66568.1"/>
    <property type="molecule type" value="Genomic_DNA"/>
</dbReference>
<reference evidence="4 5" key="1">
    <citation type="submission" date="2017-05" db="EMBL/GenBank/DDBJ databases">
        <authorList>
            <person name="Varghese N."/>
            <person name="Submissions S."/>
        </authorList>
    </citation>
    <scope>NUCLEOTIDE SEQUENCE [LARGE SCALE GENOMIC DNA]</scope>
    <source>
        <strain evidence="4 5">DSM 21194</strain>
    </source>
</reference>
<dbReference type="SUPFAM" id="SSF49329">
    <property type="entry name" value="Cu,Zn superoxide dismutase-like"/>
    <property type="match status" value="1"/>
</dbReference>
<dbReference type="RefSeq" id="WP_246068333.1">
    <property type="nucleotide sequence ID" value="NZ_FXTH01000008.1"/>
</dbReference>
<name>A0A521D4F7_9BACT</name>
<keyword evidence="5" id="KW-1185">Reference proteome</keyword>
<evidence type="ECO:0000256" key="1">
    <source>
        <dbReference type="ARBA" id="ARBA00010457"/>
    </source>
</evidence>
<dbReference type="InterPro" id="IPR024134">
    <property type="entry name" value="SOD_Cu/Zn_/chaperone"/>
</dbReference>
<dbReference type="InterPro" id="IPR018152">
    <property type="entry name" value="SOD_Cu/Zn_BS"/>
</dbReference>
<evidence type="ECO:0000256" key="2">
    <source>
        <dbReference type="SAM" id="SignalP"/>
    </source>
</evidence>
<dbReference type="GO" id="GO:0006801">
    <property type="term" value="P:superoxide metabolic process"/>
    <property type="evidence" value="ECO:0007669"/>
    <property type="project" value="InterPro"/>
</dbReference>
<feature type="signal peptide" evidence="2">
    <location>
        <begin position="1"/>
        <end position="21"/>
    </location>
</feature>
<evidence type="ECO:0000259" key="3">
    <source>
        <dbReference type="Pfam" id="PF00080"/>
    </source>
</evidence>
<evidence type="ECO:0000313" key="5">
    <source>
        <dbReference type="Proteomes" id="UP000317593"/>
    </source>
</evidence>
<dbReference type="CDD" id="cd00305">
    <property type="entry name" value="Cu-Zn_Superoxide_Dismutase"/>
    <property type="match status" value="1"/>
</dbReference>
<comment type="similarity">
    <text evidence="1">Belongs to the Cu-Zn superoxide dismutase family.</text>
</comment>